<evidence type="ECO:0000256" key="4">
    <source>
        <dbReference type="ARBA" id="ARBA00022729"/>
    </source>
</evidence>
<keyword evidence="10" id="KW-0325">Glycoprotein</keyword>
<dbReference type="AlphaFoldDB" id="A0A9X6RLY8"/>
<feature type="transmembrane region" description="Helical" evidence="14">
    <location>
        <begin position="438"/>
        <end position="461"/>
    </location>
</feature>
<dbReference type="PROSITE" id="PS00452">
    <property type="entry name" value="GUANYLATE_CYCLASE_1"/>
    <property type="match status" value="1"/>
</dbReference>
<evidence type="ECO:0000256" key="10">
    <source>
        <dbReference type="ARBA" id="ARBA00023180"/>
    </source>
</evidence>
<dbReference type="CDD" id="cd06352">
    <property type="entry name" value="PBP1_NPR_GC-like"/>
    <property type="match status" value="1"/>
</dbReference>
<evidence type="ECO:0000256" key="5">
    <source>
        <dbReference type="ARBA" id="ARBA00022741"/>
    </source>
</evidence>
<dbReference type="SUPFAM" id="SSF55073">
    <property type="entry name" value="Nucleotide cyclase"/>
    <property type="match status" value="1"/>
</dbReference>
<comment type="subcellular location">
    <subcellularLocation>
        <location evidence="1">Membrane</location>
        <topology evidence="1">Single-pass type I membrane protein</topology>
    </subcellularLocation>
</comment>
<dbReference type="Gene3D" id="3.40.50.2300">
    <property type="match status" value="2"/>
</dbReference>
<keyword evidence="5" id="KW-0547">Nucleotide-binding</keyword>
<dbReference type="GO" id="GO:0035556">
    <property type="term" value="P:intracellular signal transduction"/>
    <property type="evidence" value="ECO:0007669"/>
    <property type="project" value="InterPro"/>
</dbReference>
<dbReference type="InterPro" id="IPR050401">
    <property type="entry name" value="Cyclic_nucleotide_synthase"/>
</dbReference>
<accession>A0A9X6RLY8</accession>
<dbReference type="SUPFAM" id="SSF56112">
    <property type="entry name" value="Protein kinase-like (PK-like)"/>
    <property type="match status" value="1"/>
</dbReference>
<sequence length="969" mass="108109">MQRFGAAVDYSTSLVNKNILADHSMRIRVYFQSTGPSCSKKLYQAAQNLYTLLQSGVTCHVLFGAGCPTTASTVYGIAASLNILFFGIPASGIKTLTSLDGHGIHSGDSNLPILMQTGFEFADLADCMAEFLDQYNYTHVVLLRDDAQTFFNLLSKNLLATFKQSHDDLFAGTVEVPFVSTTATTAHYKKILHDAKDHARVIALFMHARVIREFLLIAYTLGYTNGDYVFIAVELFDLKYWGKISYAVGDITDEAAREAYRSLLVFSLHVDPAKEYDEEFQDNVKLLAKRHFNYTFDDLEKLDPILISAYQTLVLYAQEVVRMKGEGVDYCNGTLASGRMRGNLYHTSLGRVIFDEFGQRDMDYDIKTFDDATGKFRVFMTYFQHPLDVDVATFNSSTFSVIHDIHWPNAKGILPADEPRCGFRNDKCLGNGLTTSSLGAAVALPLLFGFAIVMAGIHLFLKFRKLHAQFDPNWWKIPVDLVIVKQNRSNSTTQSKKTLNSRSTVGTSGASGYSSYMCDILASYQNTLVMLTDVSGMKKHIDPDLAAQVGLLKGLSQVTNLQRFIGIAVSPQNTCEFIIAEVCSKGSLTDILHNETFKLDWSFKNSLIRDTVFGTRVAEQVMPAQGTQRGDVYSFAIILQQIILRSGPFELPSEPLELSNQEIIQEIINSNIPPVRPRVPRASCSNELYDLMERCWEEIPLERPTFPKIKDRLKRVVGEIGDNIVDVLFRRMEQYAMELETKVAEKTRQFMDEKNRSEQLLSELLPKSVASALMRGEHVDPEAYESVTIYFSDIVGFTTISAAGTPMDVVALLNGLYTFFDSILEKYDVYKVETIGDAYMVSSGLPVRNGNKHASEIAKLSLKLVESIADFVVPNSMSKKLEIRIGINSGRCVAGIVGMKMPRYCLFGDTVNVASRMESTGEPMKIQISQSTKDLLDSISGFHIVERGEVPVKGKGVLTTFWLLAVEVL</sequence>
<proteinExistence type="inferred from homology"/>
<organism evidence="16 17">
    <name type="scientific">Hypsibius exemplaris</name>
    <name type="common">Freshwater tardigrade</name>
    <dbReference type="NCBI Taxonomy" id="2072580"/>
    <lineage>
        <taxon>Eukaryota</taxon>
        <taxon>Metazoa</taxon>
        <taxon>Ecdysozoa</taxon>
        <taxon>Tardigrada</taxon>
        <taxon>Eutardigrada</taxon>
        <taxon>Parachela</taxon>
        <taxon>Hypsibioidea</taxon>
        <taxon>Hypsibiidae</taxon>
        <taxon>Hypsibius</taxon>
    </lineage>
</organism>
<dbReference type="Gene3D" id="3.30.70.1230">
    <property type="entry name" value="Nucleotide cyclase"/>
    <property type="match status" value="1"/>
</dbReference>
<evidence type="ECO:0000256" key="8">
    <source>
        <dbReference type="ARBA" id="ARBA00023136"/>
    </source>
</evidence>
<evidence type="ECO:0000256" key="9">
    <source>
        <dbReference type="ARBA" id="ARBA00023170"/>
    </source>
</evidence>
<comment type="similarity">
    <text evidence="13">Belongs to the adenylyl cyclase class-4/guanylyl cyclase family.</text>
</comment>
<dbReference type="OrthoDB" id="1890790at2759"/>
<keyword evidence="4" id="KW-0732">Signal</keyword>
<keyword evidence="7" id="KW-0342">GTP-binding</keyword>
<evidence type="ECO:0000256" key="7">
    <source>
        <dbReference type="ARBA" id="ARBA00023134"/>
    </source>
</evidence>
<dbReference type="GO" id="GO:0007168">
    <property type="term" value="P:receptor guanylyl cyclase signaling pathway"/>
    <property type="evidence" value="ECO:0007669"/>
    <property type="project" value="TreeGrafter"/>
</dbReference>
<dbReference type="GO" id="GO:0005886">
    <property type="term" value="C:plasma membrane"/>
    <property type="evidence" value="ECO:0007669"/>
    <property type="project" value="TreeGrafter"/>
</dbReference>
<evidence type="ECO:0000256" key="12">
    <source>
        <dbReference type="ARBA" id="ARBA00023293"/>
    </source>
</evidence>
<comment type="caution">
    <text evidence="16">The sequence shown here is derived from an EMBL/GenBank/DDBJ whole genome shotgun (WGS) entry which is preliminary data.</text>
</comment>
<keyword evidence="11 13" id="KW-0456">Lyase</keyword>
<dbReference type="CDD" id="cd07302">
    <property type="entry name" value="CHD"/>
    <property type="match status" value="1"/>
</dbReference>
<dbReference type="InterPro" id="IPR001245">
    <property type="entry name" value="Ser-Thr/Tyr_kinase_cat_dom"/>
</dbReference>
<dbReference type="Pfam" id="PF01094">
    <property type="entry name" value="ANF_receptor"/>
    <property type="match status" value="1"/>
</dbReference>
<dbReference type="InterPro" id="IPR028082">
    <property type="entry name" value="Peripla_BP_I"/>
</dbReference>
<dbReference type="InterPro" id="IPR011009">
    <property type="entry name" value="Kinase-like_dom_sf"/>
</dbReference>
<keyword evidence="6 14" id="KW-1133">Transmembrane helix</keyword>
<evidence type="ECO:0000313" key="16">
    <source>
        <dbReference type="EMBL" id="OWA52923.1"/>
    </source>
</evidence>
<name>A0A9X6RLY8_HYPEX</name>
<keyword evidence="12" id="KW-0141">cGMP biosynthesis</keyword>
<keyword evidence="8 14" id="KW-0472">Membrane</keyword>
<evidence type="ECO:0000256" key="1">
    <source>
        <dbReference type="ARBA" id="ARBA00004479"/>
    </source>
</evidence>
<dbReference type="Proteomes" id="UP000192578">
    <property type="component" value="Unassembled WGS sequence"/>
</dbReference>
<evidence type="ECO:0000259" key="15">
    <source>
        <dbReference type="PROSITE" id="PS50125"/>
    </source>
</evidence>
<feature type="domain" description="Guanylate cyclase" evidence="15">
    <location>
        <begin position="788"/>
        <end position="918"/>
    </location>
</feature>
<dbReference type="SUPFAM" id="SSF53822">
    <property type="entry name" value="Periplasmic binding protein-like I"/>
    <property type="match status" value="1"/>
</dbReference>
<keyword evidence="17" id="KW-1185">Reference proteome</keyword>
<dbReference type="GO" id="GO:0004383">
    <property type="term" value="F:guanylate cyclase activity"/>
    <property type="evidence" value="ECO:0007669"/>
    <property type="project" value="UniProtKB-EC"/>
</dbReference>
<dbReference type="GO" id="GO:0004713">
    <property type="term" value="F:protein tyrosine kinase activity"/>
    <property type="evidence" value="ECO:0007669"/>
    <property type="project" value="InterPro"/>
</dbReference>
<dbReference type="InterPro" id="IPR018297">
    <property type="entry name" value="A/G_cyclase_CS"/>
</dbReference>
<keyword evidence="3 14" id="KW-0812">Transmembrane</keyword>
<keyword evidence="9 16" id="KW-0675">Receptor</keyword>
<dbReference type="InterPro" id="IPR001828">
    <property type="entry name" value="ANF_lig-bd_rcpt"/>
</dbReference>
<dbReference type="Pfam" id="PF00211">
    <property type="entry name" value="Guanylate_cyc"/>
    <property type="match status" value="1"/>
</dbReference>
<dbReference type="InterPro" id="IPR001054">
    <property type="entry name" value="A/G_cyclase"/>
</dbReference>
<protein>
    <recommendedName>
        <fullName evidence="2">guanylate cyclase</fullName>
        <ecNumber evidence="2">4.6.1.2</ecNumber>
    </recommendedName>
</protein>
<dbReference type="PROSITE" id="PS50125">
    <property type="entry name" value="GUANYLATE_CYCLASE_2"/>
    <property type="match status" value="1"/>
</dbReference>
<dbReference type="Gene3D" id="1.10.510.10">
    <property type="entry name" value="Transferase(Phosphotransferase) domain 1"/>
    <property type="match status" value="1"/>
</dbReference>
<evidence type="ECO:0000313" key="17">
    <source>
        <dbReference type="Proteomes" id="UP000192578"/>
    </source>
</evidence>
<dbReference type="GO" id="GO:0005525">
    <property type="term" value="F:GTP binding"/>
    <property type="evidence" value="ECO:0007669"/>
    <property type="project" value="UniProtKB-KW"/>
</dbReference>
<dbReference type="GO" id="GO:0001653">
    <property type="term" value="F:peptide receptor activity"/>
    <property type="evidence" value="ECO:0007669"/>
    <property type="project" value="TreeGrafter"/>
</dbReference>
<evidence type="ECO:0000256" key="11">
    <source>
        <dbReference type="ARBA" id="ARBA00023239"/>
    </source>
</evidence>
<evidence type="ECO:0000256" key="14">
    <source>
        <dbReference type="SAM" id="Phobius"/>
    </source>
</evidence>
<dbReference type="SMART" id="SM00219">
    <property type="entry name" value="TyrKc"/>
    <property type="match status" value="1"/>
</dbReference>
<dbReference type="PANTHER" id="PTHR11920">
    <property type="entry name" value="GUANYLYL CYCLASE"/>
    <property type="match status" value="1"/>
</dbReference>
<dbReference type="PANTHER" id="PTHR11920:SF494">
    <property type="entry name" value="ATRIAL NATRIURETIC PEPTIDE RECEPTOR 2"/>
    <property type="match status" value="1"/>
</dbReference>
<evidence type="ECO:0000256" key="13">
    <source>
        <dbReference type="RuleBase" id="RU000405"/>
    </source>
</evidence>
<dbReference type="EMBL" id="MTYJ01000293">
    <property type="protein sequence ID" value="OWA52923.1"/>
    <property type="molecule type" value="Genomic_DNA"/>
</dbReference>
<dbReference type="FunFam" id="3.30.70.1230:FF:000004">
    <property type="entry name" value="Guanylate cyclase"/>
    <property type="match status" value="1"/>
</dbReference>
<evidence type="ECO:0000256" key="3">
    <source>
        <dbReference type="ARBA" id="ARBA00022692"/>
    </source>
</evidence>
<dbReference type="EC" id="4.6.1.2" evidence="2"/>
<dbReference type="Pfam" id="PF07714">
    <property type="entry name" value="PK_Tyr_Ser-Thr"/>
    <property type="match status" value="1"/>
</dbReference>
<dbReference type="GO" id="GO:0004016">
    <property type="term" value="F:adenylate cyclase activity"/>
    <property type="evidence" value="ECO:0007669"/>
    <property type="project" value="TreeGrafter"/>
</dbReference>
<dbReference type="InterPro" id="IPR020635">
    <property type="entry name" value="Tyr_kinase_cat_dom"/>
</dbReference>
<dbReference type="InterPro" id="IPR029787">
    <property type="entry name" value="Nucleotide_cyclase"/>
</dbReference>
<dbReference type="SMART" id="SM00044">
    <property type="entry name" value="CYCc"/>
    <property type="match status" value="1"/>
</dbReference>
<evidence type="ECO:0000256" key="6">
    <source>
        <dbReference type="ARBA" id="ARBA00022989"/>
    </source>
</evidence>
<gene>
    <name evidence="16" type="ORF">BV898_17365</name>
</gene>
<evidence type="ECO:0000256" key="2">
    <source>
        <dbReference type="ARBA" id="ARBA00012202"/>
    </source>
</evidence>
<reference evidence="17" key="1">
    <citation type="submission" date="2017-01" db="EMBL/GenBank/DDBJ databases">
        <title>Comparative genomics of anhydrobiosis in the tardigrade Hypsibius dujardini.</title>
        <authorList>
            <person name="Yoshida Y."/>
            <person name="Koutsovoulos G."/>
            <person name="Laetsch D."/>
            <person name="Stevens L."/>
            <person name="Kumar S."/>
            <person name="Horikawa D."/>
            <person name="Ishino K."/>
            <person name="Komine S."/>
            <person name="Tomita M."/>
            <person name="Blaxter M."/>
            <person name="Arakawa K."/>
        </authorList>
    </citation>
    <scope>NUCLEOTIDE SEQUENCE [LARGE SCALE GENOMIC DNA]</scope>
    <source>
        <strain evidence="17">Z151</strain>
    </source>
</reference>